<feature type="compositionally biased region" description="Low complexity" evidence="2">
    <location>
        <begin position="12"/>
        <end position="26"/>
    </location>
</feature>
<dbReference type="RefSeq" id="WP_267765572.1">
    <property type="nucleotide sequence ID" value="NZ_JAPNKE010000002.1"/>
</dbReference>
<evidence type="ECO:0000313" key="4">
    <source>
        <dbReference type="Proteomes" id="UP001150924"/>
    </source>
</evidence>
<evidence type="ECO:0000256" key="1">
    <source>
        <dbReference type="SAM" id="Coils"/>
    </source>
</evidence>
<dbReference type="Proteomes" id="UP001150924">
    <property type="component" value="Unassembled WGS sequence"/>
</dbReference>
<proteinExistence type="predicted"/>
<accession>A0A9X3ITJ0</accession>
<feature type="region of interest" description="Disordered" evidence="2">
    <location>
        <begin position="1"/>
        <end position="26"/>
    </location>
</feature>
<keyword evidence="1" id="KW-0175">Coiled coil</keyword>
<protein>
    <submittedName>
        <fullName evidence="3">Uncharacterized protein</fullName>
    </submittedName>
</protein>
<dbReference type="EMBL" id="JAPNKE010000002">
    <property type="protein sequence ID" value="MCY1004047.1"/>
    <property type="molecule type" value="Genomic_DNA"/>
</dbReference>
<evidence type="ECO:0000313" key="3">
    <source>
        <dbReference type="EMBL" id="MCY1004047.1"/>
    </source>
</evidence>
<evidence type="ECO:0000256" key="2">
    <source>
        <dbReference type="SAM" id="MobiDB-lite"/>
    </source>
</evidence>
<gene>
    <name evidence="3" type="ORF">OV079_00370</name>
</gene>
<comment type="caution">
    <text evidence="3">The sequence shown here is derived from an EMBL/GenBank/DDBJ whole genome shotgun (WGS) entry which is preliminary data.</text>
</comment>
<name>A0A9X3ITJ0_9BACT</name>
<feature type="coiled-coil region" evidence="1">
    <location>
        <begin position="76"/>
        <end position="103"/>
    </location>
</feature>
<organism evidence="3 4">
    <name type="scientific">Nannocystis pusilla</name>
    <dbReference type="NCBI Taxonomy" id="889268"/>
    <lineage>
        <taxon>Bacteria</taxon>
        <taxon>Pseudomonadati</taxon>
        <taxon>Myxococcota</taxon>
        <taxon>Polyangia</taxon>
        <taxon>Nannocystales</taxon>
        <taxon>Nannocystaceae</taxon>
        <taxon>Nannocystis</taxon>
    </lineage>
</organism>
<dbReference type="AlphaFoldDB" id="A0A9X3ITJ0"/>
<sequence length="120" mass="12561">MYAGVAARRPGEPAGATTPAASGSEDLAREAGLIAEARRAIRERAWDRAIALLAAHAREFPGGTLRDERWLSQIVATCASGQVEAARAEIEQLARERPALARKAAPLCPGGALPEPVPEG</sequence>
<keyword evidence="4" id="KW-1185">Reference proteome</keyword>
<reference evidence="3" key="1">
    <citation type="submission" date="2022-11" db="EMBL/GenBank/DDBJ databases">
        <title>Minimal conservation of predation-associated metabolite biosynthetic gene clusters underscores biosynthetic potential of Myxococcota including descriptions for ten novel species: Archangium lansinium sp. nov., Myxococcus landrumus sp. nov., Nannocystis bai.</title>
        <authorList>
            <person name="Ahearne A."/>
            <person name="Stevens C."/>
            <person name="Phillips K."/>
        </authorList>
    </citation>
    <scope>NUCLEOTIDE SEQUENCE</scope>
    <source>
        <strain evidence="3">Na p29</strain>
    </source>
</reference>